<keyword evidence="2" id="KW-1185">Reference proteome</keyword>
<dbReference type="OrthoDB" id="4167490at2759"/>
<evidence type="ECO:0000313" key="1">
    <source>
        <dbReference type="EMBL" id="KAF1967843.1"/>
    </source>
</evidence>
<proteinExistence type="predicted"/>
<name>A0A6A5URN4_9PLEO</name>
<protein>
    <submittedName>
        <fullName evidence="1">Uncharacterized protein</fullName>
    </submittedName>
</protein>
<reference evidence="1" key="1">
    <citation type="journal article" date="2020" name="Stud. Mycol.">
        <title>101 Dothideomycetes genomes: a test case for predicting lifestyles and emergence of pathogens.</title>
        <authorList>
            <person name="Haridas S."/>
            <person name="Albert R."/>
            <person name="Binder M."/>
            <person name="Bloem J."/>
            <person name="Labutti K."/>
            <person name="Salamov A."/>
            <person name="Andreopoulos B."/>
            <person name="Baker S."/>
            <person name="Barry K."/>
            <person name="Bills G."/>
            <person name="Bluhm B."/>
            <person name="Cannon C."/>
            <person name="Castanera R."/>
            <person name="Culley D."/>
            <person name="Daum C."/>
            <person name="Ezra D."/>
            <person name="Gonzalez J."/>
            <person name="Henrissat B."/>
            <person name="Kuo A."/>
            <person name="Liang C."/>
            <person name="Lipzen A."/>
            <person name="Lutzoni F."/>
            <person name="Magnuson J."/>
            <person name="Mondo S."/>
            <person name="Nolan M."/>
            <person name="Ohm R."/>
            <person name="Pangilinan J."/>
            <person name="Park H.-J."/>
            <person name="Ramirez L."/>
            <person name="Alfaro M."/>
            <person name="Sun H."/>
            <person name="Tritt A."/>
            <person name="Yoshinaga Y."/>
            <person name="Zwiers L.-H."/>
            <person name="Turgeon B."/>
            <person name="Goodwin S."/>
            <person name="Spatafora J."/>
            <person name="Crous P."/>
            <person name="Grigoriev I."/>
        </authorList>
    </citation>
    <scope>NUCLEOTIDE SEQUENCE</scope>
    <source>
        <strain evidence="1">CBS 107.79</strain>
    </source>
</reference>
<dbReference type="EMBL" id="ML976727">
    <property type="protein sequence ID" value="KAF1967843.1"/>
    <property type="molecule type" value="Genomic_DNA"/>
</dbReference>
<dbReference type="AlphaFoldDB" id="A0A6A5URN4"/>
<evidence type="ECO:0000313" key="2">
    <source>
        <dbReference type="Proteomes" id="UP000800036"/>
    </source>
</evidence>
<gene>
    <name evidence="1" type="ORF">BU23DRAFT_281671</name>
</gene>
<sequence length="147" mass="17330">MANARSSGLRGTDWNCGELDKGCLERVDAGDRKGEWLLLKLQELRHVENKIREIGEGEPIEHVVYRRMDPQTGLYDDKEDKLVVSGLPWTEVKYHTGWFRFYASVPADHQRGIHGVRWFKDVLGIYPRFRCQPRRRKDSDFRMISWP</sequence>
<dbReference type="Proteomes" id="UP000800036">
    <property type="component" value="Unassembled WGS sequence"/>
</dbReference>
<organism evidence="1 2">
    <name type="scientific">Bimuria novae-zelandiae CBS 107.79</name>
    <dbReference type="NCBI Taxonomy" id="1447943"/>
    <lineage>
        <taxon>Eukaryota</taxon>
        <taxon>Fungi</taxon>
        <taxon>Dikarya</taxon>
        <taxon>Ascomycota</taxon>
        <taxon>Pezizomycotina</taxon>
        <taxon>Dothideomycetes</taxon>
        <taxon>Pleosporomycetidae</taxon>
        <taxon>Pleosporales</taxon>
        <taxon>Massarineae</taxon>
        <taxon>Didymosphaeriaceae</taxon>
        <taxon>Bimuria</taxon>
    </lineage>
</organism>
<accession>A0A6A5URN4</accession>